<comment type="caution">
    <text evidence="1">The sequence shown here is derived from an EMBL/GenBank/DDBJ whole genome shotgun (WGS) entry which is preliminary data.</text>
</comment>
<dbReference type="AlphaFoldDB" id="A0A816LPH4"/>
<proteinExistence type="predicted"/>
<accession>A0A816LPH4</accession>
<dbReference type="Gene3D" id="3.40.190.10">
    <property type="entry name" value="Periplasmic binding protein-like II"/>
    <property type="match status" value="1"/>
</dbReference>
<name>A0A816LPH4_9BILA</name>
<dbReference type="Proteomes" id="UP000663824">
    <property type="component" value="Unassembled WGS sequence"/>
</dbReference>
<evidence type="ECO:0000313" key="1">
    <source>
        <dbReference type="EMBL" id="CAF1948129.1"/>
    </source>
</evidence>
<gene>
    <name evidence="1" type="ORF">MBJ925_LOCUS5774</name>
</gene>
<sequence length="115" mass="12746">MLFCGIDDIKSGKIPSNRIGIIVGSAIEDYYLREKKKKNTLPFGYLAVIDAGFHDAGGAEYVTNNIYSNLTLVGEGFEQESLAIVTPKQWLYGQDLDVNILFLKESGNLDNLQVK</sequence>
<reference evidence="1" key="1">
    <citation type="submission" date="2021-02" db="EMBL/GenBank/DDBJ databases">
        <authorList>
            <person name="Nowell W R."/>
        </authorList>
    </citation>
    <scope>NUCLEOTIDE SEQUENCE</scope>
</reference>
<evidence type="ECO:0000313" key="2">
    <source>
        <dbReference type="Proteomes" id="UP000663824"/>
    </source>
</evidence>
<dbReference type="SUPFAM" id="SSF53850">
    <property type="entry name" value="Periplasmic binding protein-like II"/>
    <property type="match status" value="1"/>
</dbReference>
<organism evidence="1 2">
    <name type="scientific">Rotaria magnacalcarata</name>
    <dbReference type="NCBI Taxonomy" id="392030"/>
    <lineage>
        <taxon>Eukaryota</taxon>
        <taxon>Metazoa</taxon>
        <taxon>Spiralia</taxon>
        <taxon>Gnathifera</taxon>
        <taxon>Rotifera</taxon>
        <taxon>Eurotatoria</taxon>
        <taxon>Bdelloidea</taxon>
        <taxon>Philodinida</taxon>
        <taxon>Philodinidae</taxon>
        <taxon>Rotaria</taxon>
    </lineage>
</organism>
<dbReference type="EMBL" id="CAJNRE010001635">
    <property type="protein sequence ID" value="CAF1948129.1"/>
    <property type="molecule type" value="Genomic_DNA"/>
</dbReference>
<protein>
    <submittedName>
        <fullName evidence="1">Uncharacterized protein</fullName>
    </submittedName>
</protein>